<dbReference type="RefSeq" id="WP_021072425.1">
    <property type="nucleotide sequence ID" value="NZ_FNPC01000009.1"/>
</dbReference>
<keyword evidence="1" id="KW-1133">Transmembrane helix</keyword>
<evidence type="ECO:0000313" key="3">
    <source>
        <dbReference type="Proteomes" id="UP000199079"/>
    </source>
</evidence>
<evidence type="ECO:0000256" key="1">
    <source>
        <dbReference type="SAM" id="Phobius"/>
    </source>
</evidence>
<reference evidence="3" key="1">
    <citation type="submission" date="2016-10" db="EMBL/GenBank/DDBJ databases">
        <authorList>
            <person name="Varghese N."/>
            <person name="Submissions S."/>
        </authorList>
    </citation>
    <scope>NUCLEOTIDE SEQUENCE [LARGE SCALE GENOMIC DNA]</scope>
    <source>
        <strain evidence="3">DC30,IBRC 10041,KCTC 4046</strain>
    </source>
</reference>
<evidence type="ECO:0008006" key="4">
    <source>
        <dbReference type="Google" id="ProtNLM"/>
    </source>
</evidence>
<organism evidence="2 3">
    <name type="scientific">Halopenitus persicus</name>
    <dbReference type="NCBI Taxonomy" id="1048396"/>
    <lineage>
        <taxon>Archaea</taxon>
        <taxon>Methanobacteriati</taxon>
        <taxon>Methanobacteriota</taxon>
        <taxon>Stenosarchaea group</taxon>
        <taxon>Halobacteria</taxon>
        <taxon>Halobacteriales</taxon>
        <taxon>Haloferacaceae</taxon>
        <taxon>Halopenitus</taxon>
    </lineage>
</organism>
<keyword evidence="1" id="KW-0472">Membrane</keyword>
<dbReference type="AlphaFoldDB" id="A0A1H3MCF3"/>
<keyword evidence="3" id="KW-1185">Reference proteome</keyword>
<protein>
    <recommendedName>
        <fullName evidence="4">Phospholipase_D-nuclease N-terminal</fullName>
    </recommendedName>
</protein>
<feature type="transmembrane region" description="Helical" evidence="1">
    <location>
        <begin position="14"/>
        <end position="36"/>
    </location>
</feature>
<proteinExistence type="predicted"/>
<gene>
    <name evidence="2" type="ORF">SAMN05216564_10926</name>
</gene>
<evidence type="ECO:0000313" key="2">
    <source>
        <dbReference type="EMBL" id="SDY73869.1"/>
    </source>
</evidence>
<dbReference type="EMBL" id="FNPC01000009">
    <property type="protein sequence ID" value="SDY73869.1"/>
    <property type="molecule type" value="Genomic_DNA"/>
</dbReference>
<sequence>MSLLQTVVPGTPELIILLLIAVIPFAVAVVVSGLIYRDAKKRNSGHALAWAVGGFFGGIVVWILYLVVRDEVGPGGAGRGGGRSRV</sequence>
<keyword evidence="1" id="KW-0812">Transmembrane</keyword>
<feature type="transmembrane region" description="Helical" evidence="1">
    <location>
        <begin position="48"/>
        <end position="68"/>
    </location>
</feature>
<accession>A0A1H3MCF3</accession>
<dbReference type="GeneID" id="43838475"/>
<name>A0A1H3MCF3_9EURY</name>
<dbReference type="Proteomes" id="UP000199079">
    <property type="component" value="Unassembled WGS sequence"/>
</dbReference>